<sequence>MIEWLPATWQDAKGKTKWKTKKVRTNKKGIGALVIKMPSNAVSISAWYQGRKWHYRSAYQGAVISRKYIPTALSLSVCNSRSDAGVNCKVSVSLRVKKSKKYAGLKNKPVTVSISGWNSSYSRKFVLKTNKSGQATGAFAMPSDTVSIYASWSGTKSQAPQSKSATVYLNEALSLTLDRARASDYYGCATATVTRRSSAPYGYLKLTFWDSDYDDDSETIDLRNNTSRQFRIPFCARNWESEDFSTNVKVAWVDSLYSNWPTTYATSNTVTLTVPGEDW</sequence>
<evidence type="ECO:0000313" key="2">
    <source>
        <dbReference type="Proteomes" id="UP000315389"/>
    </source>
</evidence>
<evidence type="ECO:0000313" key="1">
    <source>
        <dbReference type="EMBL" id="TQL65026.1"/>
    </source>
</evidence>
<protein>
    <submittedName>
        <fullName evidence="1">Uncharacterized protein</fullName>
    </submittedName>
</protein>
<dbReference type="EMBL" id="VFOS01000001">
    <property type="protein sequence ID" value="TQL65026.1"/>
    <property type="molecule type" value="Genomic_DNA"/>
</dbReference>
<comment type="caution">
    <text evidence="1">The sequence shown here is derived from an EMBL/GenBank/DDBJ whole genome shotgun (WGS) entry which is preliminary data.</text>
</comment>
<dbReference type="Proteomes" id="UP000315389">
    <property type="component" value="Unassembled WGS sequence"/>
</dbReference>
<dbReference type="AlphaFoldDB" id="A0A542ZXU8"/>
<proteinExistence type="predicted"/>
<name>A0A542ZXU8_RARFA</name>
<keyword evidence="2" id="KW-1185">Reference proteome</keyword>
<reference evidence="1 2" key="1">
    <citation type="submission" date="2019-06" db="EMBL/GenBank/DDBJ databases">
        <title>Sequencing the genomes of 1000 actinobacteria strains.</title>
        <authorList>
            <person name="Klenk H.-P."/>
        </authorList>
    </citation>
    <scope>NUCLEOTIDE SEQUENCE [LARGE SCALE GENOMIC DNA]</scope>
    <source>
        <strain evidence="1 2">DSM 4813</strain>
    </source>
</reference>
<accession>A0A542ZXU8</accession>
<gene>
    <name evidence="1" type="ORF">FB461_1559</name>
</gene>
<organism evidence="1 2">
    <name type="scientific">Rarobacter faecitabidus</name>
    <dbReference type="NCBI Taxonomy" id="13243"/>
    <lineage>
        <taxon>Bacteria</taxon>
        <taxon>Bacillati</taxon>
        <taxon>Actinomycetota</taxon>
        <taxon>Actinomycetes</taxon>
        <taxon>Micrococcales</taxon>
        <taxon>Rarobacteraceae</taxon>
        <taxon>Rarobacter</taxon>
    </lineage>
</organism>